<protein>
    <submittedName>
        <fullName evidence="2">Aspartate/glutamate racemase family protein</fullName>
    </submittedName>
</protein>
<evidence type="ECO:0000313" key="3">
    <source>
        <dbReference type="Proteomes" id="UP001461341"/>
    </source>
</evidence>
<evidence type="ECO:0000313" key="2">
    <source>
        <dbReference type="EMBL" id="WZL75980.1"/>
    </source>
</evidence>
<comment type="similarity">
    <text evidence="1">Belongs to the HyuE racemase family.</text>
</comment>
<sequence>MVKIAAVYTALALVEPLKKIFKEVFPEAQLVNIVDDSLIGEVISKDGPTKSVKRRLLMCYEIGFESGADAILNTCSSVGEVVDLLQPLFDKPIFKIDQPMAQEAVKMAEKIGVLATLPTTLGPTKRLVLSEASKLNKKIEIKDALAKGAFEALMKGNLAEHDQLIKQAALELASEVDAFVLAQGSMARMEKELASLTGKRVFSSPEMGVRALKQYFMGGGR</sequence>
<evidence type="ECO:0000256" key="1">
    <source>
        <dbReference type="ARBA" id="ARBA00038414"/>
    </source>
</evidence>
<reference evidence="2 3" key="1">
    <citation type="submission" date="2023-03" db="EMBL/GenBank/DDBJ databases">
        <title>Novel Species.</title>
        <authorList>
            <person name="Ma S."/>
        </authorList>
    </citation>
    <scope>NUCLEOTIDE SEQUENCE [LARGE SCALE GENOMIC DNA]</scope>
    <source>
        <strain evidence="2 3">B11</strain>
    </source>
</reference>
<dbReference type="Pfam" id="PF01177">
    <property type="entry name" value="Asp_Glu_race"/>
    <property type="match status" value="1"/>
</dbReference>
<keyword evidence="3" id="KW-1185">Reference proteome</keyword>
<dbReference type="EMBL" id="CP121689">
    <property type="protein sequence ID" value="WZL75980.1"/>
    <property type="molecule type" value="Genomic_DNA"/>
</dbReference>
<accession>A0ABZ2YAE0</accession>
<organism evidence="2 3">
    <name type="scientific">Thermatribacter velox</name>
    <dbReference type="NCBI Taxonomy" id="3039681"/>
    <lineage>
        <taxon>Bacteria</taxon>
        <taxon>Pseudomonadati</taxon>
        <taxon>Atribacterota</taxon>
        <taxon>Atribacteria</taxon>
        <taxon>Atribacterales</taxon>
        <taxon>Thermatribacteraceae</taxon>
        <taxon>Thermatribacter</taxon>
    </lineage>
</organism>
<dbReference type="Gene3D" id="3.40.50.12500">
    <property type="match status" value="1"/>
</dbReference>
<gene>
    <name evidence="2" type="ORF">QBE54_10410</name>
</gene>
<name>A0ABZ2YAE0_9BACT</name>
<proteinExistence type="inferred from homology"/>
<dbReference type="InterPro" id="IPR015942">
    <property type="entry name" value="Asp/Glu/hydantoin_racemase"/>
</dbReference>
<dbReference type="Proteomes" id="UP001461341">
    <property type="component" value="Chromosome"/>
</dbReference>
<dbReference type="InterPro" id="IPR053714">
    <property type="entry name" value="Iso_Racemase_Enz_sf"/>
</dbReference>
<dbReference type="RefSeq" id="WP_369018134.1">
    <property type="nucleotide sequence ID" value="NZ_CP121689.1"/>
</dbReference>